<dbReference type="InterPro" id="IPR036514">
    <property type="entry name" value="SGNH_hydro_sf"/>
</dbReference>
<reference evidence="1 2" key="1">
    <citation type="submission" date="2019-07" db="EMBL/GenBank/DDBJ databases">
        <title>Draft genome assembly of a fouling barnacle, Amphibalanus amphitrite (Darwin, 1854): The first reference genome for Thecostraca.</title>
        <authorList>
            <person name="Kim W."/>
        </authorList>
    </citation>
    <scope>NUCLEOTIDE SEQUENCE [LARGE SCALE GENOMIC DNA]</scope>
    <source>
        <strain evidence="1">SNU_AA5</strain>
        <tissue evidence="1">Soma without cirri and trophi</tissue>
    </source>
</reference>
<sequence>MVPPSARPGQVHLILGDSIARDCPYKVELPDRILNLVVGGFTFSCLAAGNEEMLAEWRANIGEGEVEGRVVLWLGGNDLYPRRSTERPRQLCTQAVVSVMEKLLSQVPAHRVTVLGRTPRQSDLRWEVSHAYHAEAKLRAVVDGISQSVEVIRHVGRPLADRNHRMTRKNVFKDGVHHGDYHLTADGYVRVGVHMPAWLKN</sequence>
<evidence type="ECO:0008006" key="3">
    <source>
        <dbReference type="Google" id="ProtNLM"/>
    </source>
</evidence>
<evidence type="ECO:0000313" key="2">
    <source>
        <dbReference type="Proteomes" id="UP000440578"/>
    </source>
</evidence>
<name>A0A6A4W2W7_AMPAM</name>
<gene>
    <name evidence="1" type="ORF">FJT64_006182</name>
</gene>
<comment type="caution">
    <text evidence="1">The sequence shown here is derived from an EMBL/GenBank/DDBJ whole genome shotgun (WGS) entry which is preliminary data.</text>
</comment>
<dbReference type="SUPFAM" id="SSF52266">
    <property type="entry name" value="SGNH hydrolase"/>
    <property type="match status" value="1"/>
</dbReference>
<protein>
    <recommendedName>
        <fullName evidence="3">SGNH hydrolase-type esterase domain-containing protein</fullName>
    </recommendedName>
</protein>
<dbReference type="AlphaFoldDB" id="A0A6A4W2W7"/>
<organism evidence="1 2">
    <name type="scientific">Amphibalanus amphitrite</name>
    <name type="common">Striped barnacle</name>
    <name type="synonym">Balanus amphitrite</name>
    <dbReference type="NCBI Taxonomy" id="1232801"/>
    <lineage>
        <taxon>Eukaryota</taxon>
        <taxon>Metazoa</taxon>
        <taxon>Ecdysozoa</taxon>
        <taxon>Arthropoda</taxon>
        <taxon>Crustacea</taxon>
        <taxon>Multicrustacea</taxon>
        <taxon>Cirripedia</taxon>
        <taxon>Thoracica</taxon>
        <taxon>Thoracicalcarea</taxon>
        <taxon>Balanomorpha</taxon>
        <taxon>Balanoidea</taxon>
        <taxon>Balanidae</taxon>
        <taxon>Amphibalaninae</taxon>
        <taxon>Amphibalanus</taxon>
    </lineage>
</organism>
<proteinExistence type="predicted"/>
<dbReference type="Gene3D" id="3.40.50.1110">
    <property type="entry name" value="SGNH hydrolase"/>
    <property type="match status" value="1"/>
</dbReference>
<accession>A0A6A4W2W7</accession>
<dbReference type="EMBL" id="VIIS01001570">
    <property type="protein sequence ID" value="KAF0296358.1"/>
    <property type="molecule type" value="Genomic_DNA"/>
</dbReference>
<keyword evidence="2" id="KW-1185">Reference proteome</keyword>
<evidence type="ECO:0000313" key="1">
    <source>
        <dbReference type="EMBL" id="KAF0296358.1"/>
    </source>
</evidence>
<dbReference type="Proteomes" id="UP000440578">
    <property type="component" value="Unassembled WGS sequence"/>
</dbReference>